<name>A0A9P7MQH8_9HYPO</name>
<reference evidence="2" key="1">
    <citation type="journal article" date="2020" name="bioRxiv">
        <title>Whole genome comparisons of ergot fungi reveals the divergence and evolution of species within the genus Claviceps are the result of varying mechanisms driving genome evolution and host range expansion.</title>
        <authorList>
            <person name="Wyka S.A."/>
            <person name="Mondo S.J."/>
            <person name="Liu M."/>
            <person name="Dettman J."/>
            <person name="Nalam V."/>
            <person name="Broders K.D."/>
        </authorList>
    </citation>
    <scope>NUCLEOTIDE SEQUENCE</scope>
    <source>
        <strain evidence="2">CCC 1102</strain>
    </source>
</reference>
<accession>A0A9P7MQH8</accession>
<evidence type="ECO:0000313" key="3">
    <source>
        <dbReference type="Proteomes" id="UP000784919"/>
    </source>
</evidence>
<evidence type="ECO:0000313" key="2">
    <source>
        <dbReference type="EMBL" id="KAG5962935.1"/>
    </source>
</evidence>
<protein>
    <submittedName>
        <fullName evidence="2">Uncharacterized protein</fullName>
    </submittedName>
</protein>
<dbReference type="AlphaFoldDB" id="A0A9P7MQH8"/>
<evidence type="ECO:0000256" key="1">
    <source>
        <dbReference type="SAM" id="MobiDB-lite"/>
    </source>
</evidence>
<organism evidence="2 3">
    <name type="scientific">Claviceps arundinis</name>
    <dbReference type="NCBI Taxonomy" id="1623583"/>
    <lineage>
        <taxon>Eukaryota</taxon>
        <taxon>Fungi</taxon>
        <taxon>Dikarya</taxon>
        <taxon>Ascomycota</taxon>
        <taxon>Pezizomycotina</taxon>
        <taxon>Sordariomycetes</taxon>
        <taxon>Hypocreomycetidae</taxon>
        <taxon>Hypocreales</taxon>
        <taxon>Clavicipitaceae</taxon>
        <taxon>Claviceps</taxon>
    </lineage>
</organism>
<proteinExistence type="predicted"/>
<feature type="region of interest" description="Disordered" evidence="1">
    <location>
        <begin position="190"/>
        <end position="209"/>
    </location>
</feature>
<dbReference type="Proteomes" id="UP000784919">
    <property type="component" value="Unassembled WGS sequence"/>
</dbReference>
<dbReference type="OrthoDB" id="3363286at2759"/>
<comment type="caution">
    <text evidence="2">The sequence shown here is derived from an EMBL/GenBank/DDBJ whole genome shotgun (WGS) entry which is preliminary data.</text>
</comment>
<dbReference type="EMBL" id="SRPS01000206">
    <property type="protein sequence ID" value="KAG5962935.1"/>
    <property type="molecule type" value="Genomic_DNA"/>
</dbReference>
<sequence length="359" mass="40378">MITRLPLLRVGRAGFGSQARRCITYDKSALTDEALQKQVEAALKDGIDGDDIRLNSEAKTITTAAGDLPISPIFDIDWMKARRRQRKDEADKPIGRFRKKLTNNPYAQALATPIRRCCRTNAMLPRYFLQDFEVVQQPSTDTLWWAPGTLAFKDLATKSEHSKSPTNLTSRRRSPVTGYMLSRNIMFGLGKSGNQKKPHPPNLVGPRTGMAMSSRISKAVWREDMGDAVLKLMRCLATDALITASIQSQRKHQDLQNLQPCKWEEVGDVKLRGCVLWLRGEEKAEVPVATIKVDGAKYGQTMAVHDLNWLLGVEEVQRLKGSAETFQNHDVLVLRQGQSESIMALHLLLWKLQGYLARL</sequence>
<gene>
    <name evidence="2" type="ORF">E4U56_003089</name>
</gene>